<dbReference type="SUPFAM" id="SSF56235">
    <property type="entry name" value="N-terminal nucleophile aminohydrolases (Ntn hydrolases)"/>
    <property type="match status" value="1"/>
</dbReference>
<accession>A0A820IW92</accession>
<dbReference type="PANTHER" id="PTHR43881:SF1">
    <property type="entry name" value="GAMMA-GLUTAMYLTRANSPEPTIDASE (AFU_ORTHOLOGUE AFUA_4G13580)"/>
    <property type="match status" value="1"/>
</dbReference>
<sequence>HAADAAVTVAAAPNVIEQCSCEIRGARFVFKQRWTKSKKFNFGKITVPGAVSAFIDTLELFGSGKVSLNEVLIPSIQLVEEGYPVSEITTYN</sequence>
<name>A0A820IW92_9BILA</name>
<dbReference type="AlphaFoldDB" id="A0A820IW92"/>
<evidence type="ECO:0000313" key="1">
    <source>
        <dbReference type="EMBL" id="CAF4315486.1"/>
    </source>
</evidence>
<dbReference type="Pfam" id="PF01019">
    <property type="entry name" value="G_glu_transpept"/>
    <property type="match status" value="1"/>
</dbReference>
<gene>
    <name evidence="1" type="ORF">FNK824_LOCUS41146</name>
</gene>
<proteinExistence type="predicted"/>
<dbReference type="Proteomes" id="UP000663874">
    <property type="component" value="Unassembled WGS sequence"/>
</dbReference>
<dbReference type="InterPro" id="IPR029055">
    <property type="entry name" value="Ntn_hydrolases_N"/>
</dbReference>
<comment type="caution">
    <text evidence="1">The sequence shown here is derived from an EMBL/GenBank/DDBJ whole genome shotgun (WGS) entry which is preliminary data.</text>
</comment>
<dbReference type="PANTHER" id="PTHR43881">
    <property type="entry name" value="GAMMA-GLUTAMYLTRANSPEPTIDASE (AFU_ORTHOLOGUE AFUA_4G13580)"/>
    <property type="match status" value="1"/>
</dbReference>
<dbReference type="EMBL" id="CAJOBE010037805">
    <property type="protein sequence ID" value="CAF4315486.1"/>
    <property type="molecule type" value="Genomic_DNA"/>
</dbReference>
<organism evidence="1 2">
    <name type="scientific">Rotaria sordida</name>
    <dbReference type="NCBI Taxonomy" id="392033"/>
    <lineage>
        <taxon>Eukaryota</taxon>
        <taxon>Metazoa</taxon>
        <taxon>Spiralia</taxon>
        <taxon>Gnathifera</taxon>
        <taxon>Rotifera</taxon>
        <taxon>Eurotatoria</taxon>
        <taxon>Bdelloidea</taxon>
        <taxon>Philodinida</taxon>
        <taxon>Philodinidae</taxon>
        <taxon>Rotaria</taxon>
    </lineage>
</organism>
<dbReference type="InterPro" id="IPR052896">
    <property type="entry name" value="GGT-like_enzyme"/>
</dbReference>
<reference evidence="1" key="1">
    <citation type="submission" date="2021-02" db="EMBL/GenBank/DDBJ databases">
        <authorList>
            <person name="Nowell W R."/>
        </authorList>
    </citation>
    <scope>NUCLEOTIDE SEQUENCE</scope>
</reference>
<evidence type="ECO:0000313" key="2">
    <source>
        <dbReference type="Proteomes" id="UP000663874"/>
    </source>
</evidence>
<protein>
    <submittedName>
        <fullName evidence="1">Uncharacterized protein</fullName>
    </submittedName>
</protein>
<feature type="non-terminal residue" evidence="1">
    <location>
        <position position="1"/>
    </location>
</feature>
<dbReference type="PRINTS" id="PR01210">
    <property type="entry name" value="GGTRANSPTASE"/>
</dbReference>